<feature type="domain" description="Big-1" evidence="7">
    <location>
        <begin position="1288"/>
        <end position="1384"/>
    </location>
</feature>
<evidence type="ECO:0000256" key="1">
    <source>
        <dbReference type="ARBA" id="ARBA00004442"/>
    </source>
</evidence>
<comment type="caution">
    <text evidence="9">The sequence shown here is derived from an EMBL/GenBank/DDBJ whole genome shotgun (WGS) entry which is preliminary data.</text>
</comment>
<dbReference type="Gene3D" id="2.40.160.160">
    <property type="entry name" value="Inverse autotransporter, beta-domain"/>
    <property type="match status" value="1"/>
</dbReference>
<comment type="similarity">
    <text evidence="2">Belongs to the intimin/invasin family.</text>
</comment>
<dbReference type="InterPro" id="IPR018392">
    <property type="entry name" value="LysM"/>
</dbReference>
<dbReference type="InterPro" id="IPR008964">
    <property type="entry name" value="Invasin/intimin_cell_adhesion"/>
</dbReference>
<evidence type="ECO:0008006" key="11">
    <source>
        <dbReference type="Google" id="ProtNLM"/>
    </source>
</evidence>
<evidence type="ECO:0000313" key="10">
    <source>
        <dbReference type="Proteomes" id="UP000237025"/>
    </source>
</evidence>
<feature type="region of interest" description="Disordered" evidence="5">
    <location>
        <begin position="104"/>
        <end position="126"/>
    </location>
</feature>
<reference evidence="9 10" key="1">
    <citation type="submission" date="2018-02" db="EMBL/GenBank/DDBJ databases">
        <title>Lelliotia aquatilis sp. nov., isolated from drinking water.</title>
        <authorList>
            <person name="Kaempfer P."/>
            <person name="Glaeser S."/>
            <person name="Exner M."/>
            <person name="Doijad S."/>
            <person name="Chakraborty T."/>
        </authorList>
    </citation>
    <scope>NUCLEOTIDE SEQUENCE [LARGE SCALE GENOMIC DNA]</scope>
    <source>
        <strain evidence="9 10">6331-17</strain>
    </source>
</reference>
<keyword evidence="10" id="KW-1185">Reference proteome</keyword>
<dbReference type="InterPro" id="IPR024519">
    <property type="entry name" value="IAT_beta"/>
</dbReference>
<dbReference type="Proteomes" id="UP000237025">
    <property type="component" value="Unassembled WGS sequence"/>
</dbReference>
<dbReference type="PANTHER" id="PTHR39576:SF2">
    <property type="entry name" value="ATTACHING AND EFFACING PROTEIN HOMOLOG-RELATED"/>
    <property type="match status" value="1"/>
</dbReference>
<dbReference type="InterPro" id="IPR036779">
    <property type="entry name" value="LysM_dom_sf"/>
</dbReference>
<dbReference type="PROSITE" id="PS51127">
    <property type="entry name" value="BIG1"/>
    <property type="match status" value="2"/>
</dbReference>
<proteinExistence type="inferred from homology"/>
<dbReference type="InterPro" id="IPR013783">
    <property type="entry name" value="Ig-like_fold"/>
</dbReference>
<dbReference type="CDD" id="cd00118">
    <property type="entry name" value="LysM"/>
    <property type="match status" value="1"/>
</dbReference>
<dbReference type="InterPro" id="IPR015217">
    <property type="entry name" value="Invasin_dom_3"/>
</dbReference>
<sequence length="1384" mass="146233">MNTKMRNIPPCHIRVCAWINICLQLLAPSAVTFMPAHAAAKAPSYDAGALATQQTQTYTLDAGETTDSVARKFGITLSELRELNQFRTFAHKFEQLQPGDVLDVPRLSVTPGSQPESRQSPDDGQAAQVAGIASQAGAFLSNDPGADAAAAMARGMATGAATSEVQKWMAQFGTARVQLDTDRDFSLKNSQFDLLMPLYEQQALLAFTQGSFHRTDERTQSNLGFGIRWFSNDWMLGGNTFVDYDLSRDHARAGVGMEYWRDYLKLGANSYLRLTNWKNSPDLDGYEDRPADGWDLRTQAWLPALPQLGGKLTYEQYYGNEVALFGKDKRQRDPHAFTFGLDYTPVPLVTLTTEQRQGKAGENDTRFGLDLRYQPGTPWRQQVDPDAVAVMRSLAGSRHDFVERNNSIILEYRRKNDIRLRTASLVTGYAGEKKSLGVSVTSHNGLDRIDWSAPALLVAGGKVTQDDPQNYSVILPAYQFEQGINNYILHGVAVDRKGRRSNTSETQVSVHAPTVSQTSSTFMPLNSTLMADGRSNQTLTLMLRGSQGETVDVPATAITIRPDRLKSATLSEVSKKEAGVYEVTVTAGLDEETLLLTPEVFGTTLSPARITISKVGLSDTRSVFTADKDTISANDIDRVKLSFAAKDMNDNPVTGQASQTTFRVLDSDNQPVTNTAVTVSATSEGEPGVYTATLQGTKAGHYTVIPMYNGQPVGALSTGVDLTAGEVDDKTSLFGLPDGMTVAADGSSTLTLSLTAKDVYGNPLTGQAQKVTFSVQNSSGPNAGLRMAAGSGVTVGATTEKGIGVYTATLSGTKAGIWTVTPEYDGQVLTSLSADVTLLAGTADETQSTFTLPGDTTVVADGTSPVALLFTAKDANGNQVAGQKQKVTFRVLDSDNQPVSGPAVTVDAVTEESPGIYTAQLHGSKAGSYTVTPVYDSTPLASFSPGFVLTAGDVDGTHSAFNTTGTSTVPADGQSAVTLQFTAKDVNDNLVSGQVSKVTFRVLEGDNQPVSGSAVTVDAAVDGAPGIYTAQLHGTKAGSYTVKPLYDGAEVGALSQPVTLTAGSVDSGKSLFELSGDNTVGQDDASRVKLMFTAKDANGNPVTGQKQKVTFKVQDSMQTDAGSAVTVDTTTEEEPGVYTAMLYGTKAGTWTVTPVYDSQPLESLNKDVTLSAGTVDENRSELTLPGESTVVANGTSPVALQFTAKDMYGNPVTGQVVKVAFRVQDSNQADAGEVTIQAITEGSAGVYTASLVGTRAGVYSVIPTYDGQPLNTLGKAVTLTAGDVDGTHSAFNTTGTSTVPADGQSAVTLQFTAKDVNDNLVSGQVSKVTFRVLEGDNQPVSGSAVTVDAAVDGAPGIYTAQLHGTKAGSYTVKPLYDGAEVGAL</sequence>
<evidence type="ECO:0000313" key="9">
    <source>
        <dbReference type="EMBL" id="POZ18958.1"/>
    </source>
</evidence>
<evidence type="ECO:0000256" key="2">
    <source>
        <dbReference type="ARBA" id="ARBA00010116"/>
    </source>
</evidence>
<dbReference type="Pfam" id="PF01476">
    <property type="entry name" value="LysM"/>
    <property type="match status" value="1"/>
</dbReference>
<evidence type="ECO:0000256" key="5">
    <source>
        <dbReference type="SAM" id="MobiDB-lite"/>
    </source>
</evidence>
<dbReference type="SMART" id="SM00634">
    <property type="entry name" value="BID_1"/>
    <property type="match status" value="7"/>
</dbReference>
<name>A0ABX4ZX70_9ENTR</name>
<feature type="non-terminal residue" evidence="9">
    <location>
        <position position="1384"/>
    </location>
</feature>
<evidence type="ECO:0000256" key="6">
    <source>
        <dbReference type="SAM" id="SignalP"/>
    </source>
</evidence>
<feature type="chain" id="PRO_5046876854" description="Invasin" evidence="6">
    <location>
        <begin position="39"/>
        <end position="1384"/>
    </location>
</feature>
<dbReference type="SMART" id="SM00257">
    <property type="entry name" value="LysM"/>
    <property type="match status" value="1"/>
</dbReference>
<keyword evidence="4" id="KW-0998">Cell outer membrane</keyword>
<dbReference type="PANTHER" id="PTHR39576">
    <property type="entry name" value="ATTACHING AND EFFACING PROTEIN HOMOLOG-RELATED-RELATED"/>
    <property type="match status" value="1"/>
</dbReference>
<dbReference type="InterPro" id="IPR003344">
    <property type="entry name" value="Big_1_dom"/>
</dbReference>
<dbReference type="PROSITE" id="PS51782">
    <property type="entry name" value="LYSM"/>
    <property type="match status" value="1"/>
</dbReference>
<dbReference type="InterPro" id="IPR051715">
    <property type="entry name" value="Intimin-Invasin_domain"/>
</dbReference>
<keyword evidence="3" id="KW-0472">Membrane</keyword>
<organism evidence="9 10">
    <name type="scientific">Lelliottia aquatilis</name>
    <dbReference type="NCBI Taxonomy" id="2080838"/>
    <lineage>
        <taxon>Bacteria</taxon>
        <taxon>Pseudomonadati</taxon>
        <taxon>Pseudomonadota</taxon>
        <taxon>Gammaproteobacteria</taxon>
        <taxon>Enterobacterales</taxon>
        <taxon>Enterobacteriaceae</taxon>
        <taxon>Lelliottia</taxon>
    </lineage>
</organism>
<gene>
    <name evidence="9" type="ORF">C3712_22395</name>
</gene>
<evidence type="ECO:0000259" key="8">
    <source>
        <dbReference type="PROSITE" id="PS51782"/>
    </source>
</evidence>
<dbReference type="Pfam" id="PF11924">
    <property type="entry name" value="IAT_beta"/>
    <property type="match status" value="1"/>
</dbReference>
<feature type="signal peptide" evidence="6">
    <location>
        <begin position="1"/>
        <end position="38"/>
    </location>
</feature>
<protein>
    <recommendedName>
        <fullName evidence="11">Invasin</fullName>
    </recommendedName>
</protein>
<feature type="domain" description="LysM" evidence="8">
    <location>
        <begin position="56"/>
        <end position="104"/>
    </location>
</feature>
<evidence type="ECO:0000256" key="3">
    <source>
        <dbReference type="ARBA" id="ARBA00023136"/>
    </source>
</evidence>
<accession>A0ABX4ZX70</accession>
<dbReference type="SUPFAM" id="SSF49373">
    <property type="entry name" value="Invasin/intimin cell-adhesion fragments"/>
    <property type="match status" value="8"/>
</dbReference>
<dbReference type="InterPro" id="IPR038177">
    <property type="entry name" value="IAT_beta_sf"/>
</dbReference>
<keyword evidence="6" id="KW-0732">Signal</keyword>
<evidence type="ECO:0000259" key="7">
    <source>
        <dbReference type="PROSITE" id="PS51127"/>
    </source>
</evidence>
<dbReference type="InterPro" id="IPR003535">
    <property type="entry name" value="Intimin/invasin_bac"/>
</dbReference>
<feature type="domain" description="Big-1" evidence="7">
    <location>
        <begin position="958"/>
        <end position="1061"/>
    </location>
</feature>
<dbReference type="Pfam" id="PF09134">
    <property type="entry name" value="Invasin_D3"/>
    <property type="match status" value="8"/>
</dbReference>
<dbReference type="SUPFAM" id="SSF54106">
    <property type="entry name" value="LysM domain"/>
    <property type="match status" value="1"/>
</dbReference>
<comment type="subcellular location">
    <subcellularLocation>
        <location evidence="1">Cell outer membrane</location>
    </subcellularLocation>
</comment>
<dbReference type="Gene3D" id="2.60.40.10">
    <property type="entry name" value="Immunoglobulins"/>
    <property type="match status" value="8"/>
</dbReference>
<dbReference type="Gene3D" id="3.10.350.10">
    <property type="entry name" value="LysM domain"/>
    <property type="match status" value="1"/>
</dbReference>
<evidence type="ECO:0000256" key="4">
    <source>
        <dbReference type="ARBA" id="ARBA00023237"/>
    </source>
</evidence>
<dbReference type="PRINTS" id="PR01369">
    <property type="entry name" value="INTIMIN"/>
</dbReference>
<dbReference type="EMBL" id="PQVW01000026">
    <property type="protein sequence ID" value="POZ18958.1"/>
    <property type="molecule type" value="Genomic_DNA"/>
</dbReference>